<dbReference type="InterPro" id="IPR003245">
    <property type="entry name" value="Phytocyanin_dom"/>
</dbReference>
<dbReference type="AlphaFoldDB" id="A0A2Z6MXX1"/>
<sequence>MAEGRGSASMNMVIVISLLCILVIAKNTNAETHIVGGPKGWTFGMVSWPNGKTFKAGDVLVFNYNAKIHNLVAVDENGYKRCKTPAGAQVLRTGNDEIELASGPNYFICNVPGHCQTGMKISINVA</sequence>
<dbReference type="FunFam" id="2.60.40.420:FF:000013">
    <property type="entry name" value="basic blue protein-like"/>
    <property type="match status" value="1"/>
</dbReference>
<dbReference type="PROSITE" id="PS00196">
    <property type="entry name" value="COPPER_BLUE"/>
    <property type="match status" value="1"/>
</dbReference>
<dbReference type="Proteomes" id="UP000242715">
    <property type="component" value="Unassembled WGS sequence"/>
</dbReference>
<evidence type="ECO:0000256" key="2">
    <source>
        <dbReference type="ARBA" id="ARBA00023008"/>
    </source>
</evidence>
<dbReference type="PROSITE" id="PS51485">
    <property type="entry name" value="PHYTOCYANIN"/>
    <property type="match status" value="1"/>
</dbReference>
<evidence type="ECO:0000313" key="8">
    <source>
        <dbReference type="EMBL" id="GAU37418.1"/>
    </source>
</evidence>
<dbReference type="EMBL" id="DF973671">
    <property type="protein sequence ID" value="GAU37418.1"/>
    <property type="molecule type" value="Genomic_DNA"/>
</dbReference>
<keyword evidence="3" id="KW-1015">Disulfide bond</keyword>
<keyword evidence="6" id="KW-0732">Signal</keyword>
<name>A0A2Z6MXX1_TRISU</name>
<keyword evidence="2" id="KW-0186">Copper</keyword>
<evidence type="ECO:0000256" key="6">
    <source>
        <dbReference type="SAM" id="SignalP"/>
    </source>
</evidence>
<dbReference type="Gene3D" id="2.60.40.420">
    <property type="entry name" value="Cupredoxins - blue copper proteins"/>
    <property type="match status" value="1"/>
</dbReference>
<feature type="signal peptide" evidence="6">
    <location>
        <begin position="1"/>
        <end position="30"/>
    </location>
</feature>
<feature type="chain" id="PRO_5016274860" description="Basic blue protein" evidence="6">
    <location>
        <begin position="31"/>
        <end position="126"/>
    </location>
</feature>
<dbReference type="OrthoDB" id="1934652at2759"/>
<organism evidence="8 9">
    <name type="scientific">Trifolium subterraneum</name>
    <name type="common">Subterranean clover</name>
    <dbReference type="NCBI Taxonomy" id="3900"/>
    <lineage>
        <taxon>Eukaryota</taxon>
        <taxon>Viridiplantae</taxon>
        <taxon>Streptophyta</taxon>
        <taxon>Embryophyta</taxon>
        <taxon>Tracheophyta</taxon>
        <taxon>Spermatophyta</taxon>
        <taxon>Magnoliopsida</taxon>
        <taxon>eudicotyledons</taxon>
        <taxon>Gunneridae</taxon>
        <taxon>Pentapetalae</taxon>
        <taxon>rosids</taxon>
        <taxon>fabids</taxon>
        <taxon>Fabales</taxon>
        <taxon>Fabaceae</taxon>
        <taxon>Papilionoideae</taxon>
        <taxon>50 kb inversion clade</taxon>
        <taxon>NPAAA clade</taxon>
        <taxon>Hologalegina</taxon>
        <taxon>IRL clade</taxon>
        <taxon>Trifolieae</taxon>
        <taxon>Trifolium</taxon>
    </lineage>
</organism>
<dbReference type="CDD" id="cd11013">
    <property type="entry name" value="Plantacyanin"/>
    <property type="match status" value="1"/>
</dbReference>
<dbReference type="GO" id="GO:0005886">
    <property type="term" value="C:plasma membrane"/>
    <property type="evidence" value="ECO:0007669"/>
    <property type="project" value="TreeGrafter"/>
</dbReference>
<dbReference type="PANTHER" id="PTHR33021">
    <property type="entry name" value="BLUE COPPER PROTEIN"/>
    <property type="match status" value="1"/>
</dbReference>
<feature type="domain" description="Phytocyanin" evidence="7">
    <location>
        <begin position="31"/>
        <end position="126"/>
    </location>
</feature>
<proteinExistence type="predicted"/>
<evidence type="ECO:0000256" key="1">
    <source>
        <dbReference type="ARBA" id="ARBA00022723"/>
    </source>
</evidence>
<keyword evidence="1" id="KW-0479">Metal-binding</keyword>
<gene>
    <name evidence="8" type="ORF">TSUD_395370</name>
</gene>
<evidence type="ECO:0000256" key="3">
    <source>
        <dbReference type="ARBA" id="ARBA00023157"/>
    </source>
</evidence>
<dbReference type="InterPro" id="IPR008972">
    <property type="entry name" value="Cupredoxin"/>
</dbReference>
<dbReference type="GO" id="GO:0009055">
    <property type="term" value="F:electron transfer activity"/>
    <property type="evidence" value="ECO:0007669"/>
    <property type="project" value="InterPro"/>
</dbReference>
<evidence type="ECO:0000259" key="7">
    <source>
        <dbReference type="PROSITE" id="PS51485"/>
    </source>
</evidence>
<dbReference type="GO" id="GO:0046872">
    <property type="term" value="F:metal ion binding"/>
    <property type="evidence" value="ECO:0007669"/>
    <property type="project" value="UniProtKB-KW"/>
</dbReference>
<keyword evidence="9" id="KW-1185">Reference proteome</keyword>
<dbReference type="SUPFAM" id="SSF49503">
    <property type="entry name" value="Cupredoxins"/>
    <property type="match status" value="1"/>
</dbReference>
<accession>A0A2Z6MXX1</accession>
<dbReference type="InterPro" id="IPR039391">
    <property type="entry name" value="Phytocyanin-like"/>
</dbReference>
<dbReference type="PANTHER" id="PTHR33021:SF515">
    <property type="entry name" value="BASIC BLUE-LIKE PROTEIN"/>
    <property type="match status" value="1"/>
</dbReference>
<protein>
    <recommendedName>
        <fullName evidence="4">Basic blue protein</fullName>
    </recommendedName>
    <alternativeName>
        <fullName evidence="5">Plantacyanin</fullName>
    </alternativeName>
</protein>
<dbReference type="InterPro" id="IPR028871">
    <property type="entry name" value="BlueCu_1_BS"/>
</dbReference>
<evidence type="ECO:0000313" key="9">
    <source>
        <dbReference type="Proteomes" id="UP000242715"/>
    </source>
</evidence>
<dbReference type="Pfam" id="PF02298">
    <property type="entry name" value="Cu_bind_like"/>
    <property type="match status" value="1"/>
</dbReference>
<reference evidence="9" key="1">
    <citation type="journal article" date="2017" name="Front. Plant Sci.">
        <title>Climate Clever Clovers: New Paradigm to Reduce the Environmental Footprint of Ruminants by Breeding Low Methanogenic Forages Utilizing Haplotype Variation.</title>
        <authorList>
            <person name="Kaur P."/>
            <person name="Appels R."/>
            <person name="Bayer P.E."/>
            <person name="Keeble-Gagnere G."/>
            <person name="Wang J."/>
            <person name="Hirakawa H."/>
            <person name="Shirasawa K."/>
            <person name="Vercoe P."/>
            <person name="Stefanova K."/>
            <person name="Durmic Z."/>
            <person name="Nichols P."/>
            <person name="Revell C."/>
            <person name="Isobe S.N."/>
            <person name="Edwards D."/>
            <person name="Erskine W."/>
        </authorList>
    </citation>
    <scope>NUCLEOTIDE SEQUENCE [LARGE SCALE GENOMIC DNA]</scope>
    <source>
        <strain evidence="9">cv. Daliak</strain>
    </source>
</reference>
<evidence type="ECO:0000256" key="5">
    <source>
        <dbReference type="ARBA" id="ARBA00082491"/>
    </source>
</evidence>
<evidence type="ECO:0000256" key="4">
    <source>
        <dbReference type="ARBA" id="ARBA00071970"/>
    </source>
</evidence>
<dbReference type="InterPro" id="IPR041844">
    <property type="entry name" value="Plantacyanin"/>
</dbReference>